<evidence type="ECO:0000256" key="2">
    <source>
        <dbReference type="ARBA" id="ARBA00023315"/>
    </source>
</evidence>
<proteinExistence type="predicted"/>
<reference evidence="4 5" key="1">
    <citation type="submission" date="2008-07" db="EMBL/GenBank/DDBJ databases">
        <authorList>
            <person name="El-Sayed N."/>
            <person name="Caler E."/>
            <person name="Inman J."/>
            <person name="Amedeo P."/>
            <person name="Hass B."/>
            <person name="Wortman J."/>
        </authorList>
    </citation>
    <scope>NUCLEOTIDE SEQUENCE [LARGE SCALE GENOMIC DNA]</scope>
    <source>
        <strain evidence="5">ATCC 50983 / TXsc</strain>
    </source>
</reference>
<dbReference type="EMBL" id="GG679953">
    <property type="protein sequence ID" value="EER07178.1"/>
    <property type="molecule type" value="Genomic_DNA"/>
</dbReference>
<feature type="non-terminal residue" evidence="4">
    <location>
        <position position="1"/>
    </location>
</feature>
<dbReference type="GeneID" id="9059770"/>
<dbReference type="InterPro" id="IPR050680">
    <property type="entry name" value="YpeA/RimI_acetyltransf"/>
</dbReference>
<keyword evidence="2" id="KW-0012">Acyltransferase</keyword>
<dbReference type="RefSeq" id="XP_002775362.1">
    <property type="nucleotide sequence ID" value="XM_002775316.1"/>
</dbReference>
<dbReference type="InParanoid" id="C5L7W5"/>
<dbReference type="GO" id="GO:0016747">
    <property type="term" value="F:acyltransferase activity, transferring groups other than amino-acyl groups"/>
    <property type="evidence" value="ECO:0007669"/>
    <property type="project" value="InterPro"/>
</dbReference>
<dbReference type="AlphaFoldDB" id="C5L7W5"/>
<evidence type="ECO:0000313" key="4">
    <source>
        <dbReference type="EMBL" id="EER07178.1"/>
    </source>
</evidence>
<feature type="domain" description="N-acetyltransferase" evidence="3">
    <location>
        <begin position="1"/>
        <end position="90"/>
    </location>
</feature>
<dbReference type="PANTHER" id="PTHR43420">
    <property type="entry name" value="ACETYLTRANSFERASE"/>
    <property type="match status" value="1"/>
</dbReference>
<gene>
    <name evidence="4" type="ORF">Pmar_PMAR004148</name>
</gene>
<accession>C5L7W5</accession>
<dbReference type="CDD" id="cd04301">
    <property type="entry name" value="NAT_SF"/>
    <property type="match status" value="1"/>
</dbReference>
<dbReference type="PROSITE" id="PS51186">
    <property type="entry name" value="GNAT"/>
    <property type="match status" value="1"/>
</dbReference>
<keyword evidence="1" id="KW-0808">Transferase</keyword>
<keyword evidence="5" id="KW-1185">Reference proteome</keyword>
<organism evidence="5">
    <name type="scientific">Perkinsus marinus (strain ATCC 50983 / TXsc)</name>
    <dbReference type="NCBI Taxonomy" id="423536"/>
    <lineage>
        <taxon>Eukaryota</taxon>
        <taxon>Sar</taxon>
        <taxon>Alveolata</taxon>
        <taxon>Perkinsozoa</taxon>
        <taxon>Perkinsea</taxon>
        <taxon>Perkinsida</taxon>
        <taxon>Perkinsidae</taxon>
        <taxon>Perkinsus</taxon>
    </lineage>
</organism>
<evidence type="ECO:0000256" key="1">
    <source>
        <dbReference type="ARBA" id="ARBA00022679"/>
    </source>
</evidence>
<name>C5L7W5_PERM5</name>
<evidence type="ECO:0000259" key="3">
    <source>
        <dbReference type="PROSITE" id="PS51186"/>
    </source>
</evidence>
<dbReference type="Proteomes" id="UP000007800">
    <property type="component" value="Unassembled WGS sequence"/>
</dbReference>
<dbReference type="OrthoDB" id="47017at2759"/>
<sequence>PEPSKKKPNGIIGYIDHVAVALDWRRKGIARKLLSTAFSEIGRAKPNVVAMFLMVQKDNVEAIGLYKSSGFVEILRKIIKQSYRMLKQYMNNC</sequence>
<dbReference type="Pfam" id="PF00583">
    <property type="entry name" value="Acetyltransf_1"/>
    <property type="match status" value="1"/>
</dbReference>
<protein>
    <recommendedName>
        <fullName evidence="3">N-acetyltransferase domain-containing protein</fullName>
    </recommendedName>
</protein>
<dbReference type="SUPFAM" id="SSF55729">
    <property type="entry name" value="Acyl-CoA N-acyltransferases (Nat)"/>
    <property type="match status" value="1"/>
</dbReference>
<dbReference type="InterPro" id="IPR000182">
    <property type="entry name" value="GNAT_dom"/>
</dbReference>
<dbReference type="InterPro" id="IPR016181">
    <property type="entry name" value="Acyl_CoA_acyltransferase"/>
</dbReference>
<evidence type="ECO:0000313" key="5">
    <source>
        <dbReference type="Proteomes" id="UP000007800"/>
    </source>
</evidence>
<dbReference type="Gene3D" id="3.40.630.30">
    <property type="match status" value="1"/>
</dbReference>